<dbReference type="EMBL" id="GEBF01001604">
    <property type="protein sequence ID" value="JAO02029.1"/>
    <property type="molecule type" value="Transcribed_RNA"/>
</dbReference>
<dbReference type="PANTHER" id="PTHR46090:SF3">
    <property type="entry name" value="ADP-RIBOSYLATION FACTOR-LIKE PROTEIN 13B"/>
    <property type="match status" value="1"/>
</dbReference>
<dbReference type="PRINTS" id="PR00328">
    <property type="entry name" value="SAR1GTPBP"/>
</dbReference>
<dbReference type="SMART" id="SM00178">
    <property type="entry name" value="SAR"/>
    <property type="match status" value="1"/>
</dbReference>
<dbReference type="Gene3D" id="3.40.50.300">
    <property type="entry name" value="P-loop containing nucleotide triphosphate hydrolases"/>
    <property type="match status" value="1"/>
</dbReference>
<dbReference type="GO" id="GO:0031514">
    <property type="term" value="C:motile cilium"/>
    <property type="evidence" value="ECO:0007669"/>
    <property type="project" value="TreeGrafter"/>
</dbReference>
<keyword evidence="2 3" id="KW-0342">GTP-binding</keyword>
<feature type="binding site" evidence="4">
    <location>
        <position position="35"/>
    </location>
    <ligand>
        <name>Mg(2+)</name>
        <dbReference type="ChEBI" id="CHEBI:18420"/>
    </ligand>
</feature>
<feature type="compositionally biased region" description="Polar residues" evidence="5">
    <location>
        <begin position="301"/>
        <end position="313"/>
    </location>
</feature>
<dbReference type="NCBIfam" id="TIGR00231">
    <property type="entry name" value="small_GTP"/>
    <property type="match status" value="1"/>
</dbReference>
<accession>A0A0P6JGK6</accession>
<dbReference type="GO" id="GO:0097730">
    <property type="term" value="C:non-motile cilium"/>
    <property type="evidence" value="ECO:0007669"/>
    <property type="project" value="TreeGrafter"/>
</dbReference>
<protein>
    <submittedName>
        <fullName evidence="6">ADP-ribosylation factor-like protein 13B isoform 1</fullName>
    </submittedName>
    <submittedName>
        <fullName evidence="8">ADP-ribosylation factor-like protein 13B isoform X1</fullName>
    </submittedName>
</protein>
<feature type="compositionally biased region" description="Basic residues" evidence="5">
    <location>
        <begin position="346"/>
        <end position="359"/>
    </location>
</feature>
<dbReference type="InterPro" id="IPR005225">
    <property type="entry name" value="Small_GTP-bd"/>
</dbReference>
<dbReference type="OrthoDB" id="14717at2759"/>
<feature type="compositionally biased region" description="Basic and acidic residues" evidence="5">
    <location>
        <begin position="207"/>
        <end position="236"/>
    </location>
</feature>
<reference evidence="8" key="2">
    <citation type="submission" date="2025-04" db="UniProtKB">
        <authorList>
            <consortium name="RefSeq"/>
        </authorList>
    </citation>
    <scope>IDENTIFICATION</scope>
</reference>
<keyword evidence="4" id="KW-0479">Metal-binding</keyword>
<feature type="binding site" evidence="3">
    <location>
        <begin position="130"/>
        <end position="133"/>
    </location>
    <ligand>
        <name>GTP</name>
        <dbReference type="ChEBI" id="CHEBI:37565"/>
    </ligand>
</feature>
<evidence type="ECO:0000313" key="8">
    <source>
        <dbReference type="RefSeq" id="XP_004857980.1"/>
    </source>
</evidence>
<evidence type="ECO:0000256" key="5">
    <source>
        <dbReference type="SAM" id="MobiDB-lite"/>
    </source>
</evidence>
<gene>
    <name evidence="6" type="primary">ARL13B</name>
    <name evidence="8" type="synonym">Arl13b</name>
</gene>
<dbReference type="FunFam" id="3.40.50.300:FF:000415">
    <property type="entry name" value="ADP-ribosylation factor-like GTPase 13B"/>
    <property type="match status" value="1"/>
</dbReference>
<dbReference type="GO" id="GO:1905515">
    <property type="term" value="P:non-motile cilium assembly"/>
    <property type="evidence" value="ECO:0007669"/>
    <property type="project" value="TreeGrafter"/>
</dbReference>
<dbReference type="PANTHER" id="PTHR46090">
    <property type="entry name" value="ADP-RIBOSYLATION FACTOR-LIKE PROTEIN 13B"/>
    <property type="match status" value="1"/>
</dbReference>
<dbReference type="Bgee" id="ENSHGLG00000003881">
    <property type="expression patterns" value="Expressed in pituitary gland and 10 other cell types or tissues"/>
</dbReference>
<dbReference type="RefSeq" id="XP_004857980.1">
    <property type="nucleotide sequence ID" value="XM_004857923.3"/>
</dbReference>
<dbReference type="InterPro" id="IPR027417">
    <property type="entry name" value="P-loop_NTPase"/>
</dbReference>
<dbReference type="SMART" id="SM00177">
    <property type="entry name" value="ARF"/>
    <property type="match status" value="1"/>
</dbReference>
<feature type="region of interest" description="Disordered" evidence="5">
    <location>
        <begin position="207"/>
        <end position="256"/>
    </location>
</feature>
<dbReference type="SUPFAM" id="SSF52540">
    <property type="entry name" value="P-loop containing nucleoside triphosphate hydrolases"/>
    <property type="match status" value="1"/>
</dbReference>
<sequence>MFSLMANCCSWFKRWQKPVRKVTLLMVGLDNAGKTATAKGIKGEHPGDVAPTVGFSKIDLKQGKFEVTIFDLGGGKRIRGIWKNYYAESYGVIFVVDSSDEERMEETKETMSEVLRHPRISGKPILVLANKQDKEGALGEADVIEYLSLEKLVNEHKCPCQIEPCSAVLGYGKKIDKSIKKGLYWLLHIIARDFDALNERIRKDTTEQRALEEQEKRERAERVRKLREEREQREQEQGELDGTSGLDELDPRPITVNPFQPIASVIMENEKKLEKEKKKQMMEKDSDICPLKQKMEHEQIETQTQTSENSQKNNEFEVVENYKEALTKQLENKDETDWRSSESGNSKKKTKKLRMKRSHRVEPVNTDDSAPKSTTPPPPRPVGWGTPKVTRLPKLDPLGETRHNDFYGKPLPPLAVRQRPNSDAQDVISKPSHVD</sequence>
<keyword evidence="1 3" id="KW-0547">Nucleotide-binding</keyword>
<dbReference type="GO" id="GO:0005525">
    <property type="term" value="F:GTP binding"/>
    <property type="evidence" value="ECO:0007669"/>
    <property type="project" value="UniProtKB-KW"/>
</dbReference>
<evidence type="ECO:0000256" key="1">
    <source>
        <dbReference type="ARBA" id="ARBA00022741"/>
    </source>
</evidence>
<feature type="binding site" evidence="4">
    <location>
        <position position="52"/>
    </location>
    <ligand>
        <name>Mg(2+)</name>
        <dbReference type="ChEBI" id="CHEBI:18420"/>
    </ligand>
</feature>
<evidence type="ECO:0000256" key="4">
    <source>
        <dbReference type="PIRSR" id="PIRSR606689-2"/>
    </source>
</evidence>
<dbReference type="PROSITE" id="PS51417">
    <property type="entry name" value="ARF"/>
    <property type="match status" value="1"/>
</dbReference>
<feature type="compositionally biased region" description="Basic and acidic residues" evidence="5">
    <location>
        <begin position="320"/>
        <end position="340"/>
    </location>
</feature>
<dbReference type="GeneID" id="101723522"/>
<dbReference type="KEGG" id="hgl:101723522"/>
<dbReference type="GO" id="GO:0046872">
    <property type="term" value="F:metal ion binding"/>
    <property type="evidence" value="ECO:0007669"/>
    <property type="project" value="UniProtKB-KW"/>
</dbReference>
<evidence type="ECO:0000313" key="6">
    <source>
        <dbReference type="EMBL" id="JAO02029.1"/>
    </source>
</evidence>
<feature type="binding site" evidence="3">
    <location>
        <position position="74"/>
    </location>
    <ligand>
        <name>GTP</name>
        <dbReference type="ChEBI" id="CHEBI:37565"/>
    </ligand>
</feature>
<dbReference type="GO" id="GO:0097500">
    <property type="term" value="P:receptor localization to non-motile cilium"/>
    <property type="evidence" value="ECO:0007669"/>
    <property type="project" value="TreeGrafter"/>
</dbReference>
<keyword evidence="4" id="KW-0460">Magnesium</keyword>
<feature type="compositionally biased region" description="Basic and acidic residues" evidence="5">
    <location>
        <begin position="393"/>
        <end position="406"/>
    </location>
</feature>
<dbReference type="Proteomes" id="UP000694906">
    <property type="component" value="Unplaced"/>
</dbReference>
<dbReference type="GO" id="GO:0003924">
    <property type="term" value="F:GTPase activity"/>
    <property type="evidence" value="ECO:0007669"/>
    <property type="project" value="InterPro"/>
</dbReference>
<dbReference type="InterPro" id="IPR051995">
    <property type="entry name" value="Ciliary_GTPase"/>
</dbReference>
<feature type="region of interest" description="Disordered" evidence="5">
    <location>
        <begin position="273"/>
        <end position="435"/>
    </location>
</feature>
<evidence type="ECO:0000313" key="7">
    <source>
        <dbReference type="Proteomes" id="UP000694906"/>
    </source>
</evidence>
<dbReference type="InterPro" id="IPR006689">
    <property type="entry name" value="Small_GTPase_ARF/SAR"/>
</dbReference>
<feature type="binding site" evidence="3">
    <location>
        <begin position="28"/>
        <end position="35"/>
    </location>
    <ligand>
        <name>GTP</name>
        <dbReference type="ChEBI" id="CHEBI:37565"/>
    </ligand>
</feature>
<name>A0A0P6JGK6_HETGA</name>
<dbReference type="AlphaFoldDB" id="A0A0P6JGK6"/>
<evidence type="ECO:0000256" key="3">
    <source>
        <dbReference type="PIRSR" id="PIRSR606689-1"/>
    </source>
</evidence>
<proteinExistence type="predicted"/>
<keyword evidence="7" id="KW-1185">Reference proteome</keyword>
<dbReference type="CDD" id="cd04161">
    <property type="entry name" value="Arl2l1_Arl13_like"/>
    <property type="match status" value="1"/>
</dbReference>
<reference evidence="6" key="1">
    <citation type="submission" date="2015-10" db="EMBL/GenBank/DDBJ databases">
        <title>FRAMA: From RNA-seq data to annotated mRNA assemblies.</title>
        <authorList>
            <person name="Bens M."/>
            <person name="Sahm A."/>
            <person name="Jahn N."/>
            <person name="Morhart M."/>
            <person name="Holtze S."/>
            <person name="Hildebrandt T.B."/>
            <person name="Platzer M."/>
            <person name="Szafranski K."/>
        </authorList>
    </citation>
    <scope>NUCLEOTIDE SEQUENCE</scope>
    <source>
        <tissue evidence="6">Kidney</tissue>
    </source>
</reference>
<evidence type="ECO:0000256" key="2">
    <source>
        <dbReference type="ARBA" id="ARBA00023134"/>
    </source>
</evidence>
<dbReference type="GO" id="GO:0060170">
    <property type="term" value="C:ciliary membrane"/>
    <property type="evidence" value="ECO:0007669"/>
    <property type="project" value="TreeGrafter"/>
</dbReference>
<feature type="compositionally biased region" description="Basic and acidic residues" evidence="5">
    <location>
        <begin position="273"/>
        <end position="300"/>
    </location>
</feature>
<dbReference type="CTD" id="200894"/>
<organism evidence="6">
    <name type="scientific">Heterocephalus glaber</name>
    <name type="common">Naked mole rat</name>
    <dbReference type="NCBI Taxonomy" id="10181"/>
    <lineage>
        <taxon>Eukaryota</taxon>
        <taxon>Metazoa</taxon>
        <taxon>Chordata</taxon>
        <taxon>Craniata</taxon>
        <taxon>Vertebrata</taxon>
        <taxon>Euteleostomi</taxon>
        <taxon>Mammalia</taxon>
        <taxon>Eutheria</taxon>
        <taxon>Euarchontoglires</taxon>
        <taxon>Glires</taxon>
        <taxon>Rodentia</taxon>
        <taxon>Hystricomorpha</taxon>
        <taxon>Bathyergidae</taxon>
        <taxon>Heterocephalus</taxon>
    </lineage>
</organism>
<dbReference type="Pfam" id="PF00025">
    <property type="entry name" value="Arf"/>
    <property type="match status" value="1"/>
</dbReference>